<feature type="transmembrane region" description="Helical" evidence="1">
    <location>
        <begin position="37"/>
        <end position="61"/>
    </location>
</feature>
<keyword evidence="3" id="KW-1185">Reference proteome</keyword>
<keyword evidence="1" id="KW-1133">Transmembrane helix</keyword>
<dbReference type="InterPro" id="IPR025461">
    <property type="entry name" value="ABA4-like"/>
</dbReference>
<gene>
    <name evidence="2" type="ORF">HXX76_008125</name>
</gene>
<protein>
    <recommendedName>
        <fullName evidence="4">DUF4281 domain-containing protein</fullName>
    </recommendedName>
</protein>
<dbReference type="AlphaFoldDB" id="A0A835SV39"/>
<evidence type="ECO:0000256" key="1">
    <source>
        <dbReference type="SAM" id="Phobius"/>
    </source>
</evidence>
<comment type="caution">
    <text evidence="2">The sequence shown here is derived from an EMBL/GenBank/DDBJ whole genome shotgun (WGS) entry which is preliminary data.</text>
</comment>
<name>A0A835SV39_CHLIN</name>
<dbReference type="Pfam" id="PF14108">
    <property type="entry name" value="ABA4-like"/>
    <property type="match status" value="1"/>
</dbReference>
<feature type="transmembrane region" description="Helical" evidence="1">
    <location>
        <begin position="120"/>
        <end position="142"/>
    </location>
</feature>
<reference evidence="2" key="1">
    <citation type="journal article" date="2020" name="bioRxiv">
        <title>Comparative genomics of Chlamydomonas.</title>
        <authorList>
            <person name="Craig R.J."/>
            <person name="Hasan A.R."/>
            <person name="Ness R.W."/>
            <person name="Keightley P.D."/>
        </authorList>
    </citation>
    <scope>NUCLEOTIDE SEQUENCE</scope>
    <source>
        <strain evidence="2">SAG 7.73</strain>
    </source>
</reference>
<evidence type="ECO:0000313" key="2">
    <source>
        <dbReference type="EMBL" id="KAG2433764.1"/>
    </source>
</evidence>
<keyword evidence="1" id="KW-0812">Transmembrane</keyword>
<keyword evidence="1" id="KW-0472">Membrane</keyword>
<dbReference type="Proteomes" id="UP000650467">
    <property type="component" value="Unassembled WGS sequence"/>
</dbReference>
<proteinExistence type="predicted"/>
<dbReference type="EMBL" id="JAEHOC010000018">
    <property type="protein sequence ID" value="KAG2433764.1"/>
    <property type="molecule type" value="Genomic_DNA"/>
</dbReference>
<dbReference type="OrthoDB" id="5523505at2759"/>
<feature type="transmembrane region" description="Helical" evidence="1">
    <location>
        <begin position="12"/>
        <end position="30"/>
    </location>
</feature>
<evidence type="ECO:0008006" key="4">
    <source>
        <dbReference type="Google" id="ProtNLM"/>
    </source>
</evidence>
<sequence>MPIYGLEFTDSQLFDTLNLVLPAWILLALLPRWKHTYTVVTAAALYTSLLYSACLVSMMIAPSEDGAPNFSEMFTLEGVSRLLAKKSSTLPCWAHYAAFDLWVGRWIATDAVDRGVPQLLLMPCLFLCMMVGPFGLVIYFLLRLPFSSKKATGSRKSKSA</sequence>
<evidence type="ECO:0000313" key="3">
    <source>
        <dbReference type="Proteomes" id="UP000650467"/>
    </source>
</evidence>
<organism evidence="2 3">
    <name type="scientific">Chlamydomonas incerta</name>
    <dbReference type="NCBI Taxonomy" id="51695"/>
    <lineage>
        <taxon>Eukaryota</taxon>
        <taxon>Viridiplantae</taxon>
        <taxon>Chlorophyta</taxon>
        <taxon>core chlorophytes</taxon>
        <taxon>Chlorophyceae</taxon>
        <taxon>CS clade</taxon>
        <taxon>Chlamydomonadales</taxon>
        <taxon>Chlamydomonadaceae</taxon>
        <taxon>Chlamydomonas</taxon>
    </lineage>
</organism>
<accession>A0A835SV39</accession>